<reference evidence="1" key="1">
    <citation type="submission" date="2023-01" db="EMBL/GenBank/DDBJ databases">
        <title>Phages are important unrecognized players in the ecology of the oral pathogen Porphyromonas gingivalis.</title>
        <authorList>
            <person name="Matrishin C.B."/>
            <person name="Kauffman K.M."/>
        </authorList>
    </citation>
    <scope>NUCLEOTIDE SEQUENCE</scope>
    <source>
        <strain evidence="1">ATCC 49417</strain>
    </source>
</reference>
<organism evidence="1 2">
    <name type="scientific">Porphyromonas gingivalis</name>
    <name type="common">Bacteroides gingivalis</name>
    <dbReference type="NCBI Taxonomy" id="837"/>
    <lineage>
        <taxon>Bacteria</taxon>
        <taxon>Pseudomonadati</taxon>
        <taxon>Bacteroidota</taxon>
        <taxon>Bacteroidia</taxon>
        <taxon>Bacteroidales</taxon>
        <taxon>Porphyromonadaceae</taxon>
        <taxon>Porphyromonas</taxon>
    </lineage>
</organism>
<gene>
    <name evidence="1" type="ORF">NY151_02740</name>
</gene>
<evidence type="ECO:0000313" key="2">
    <source>
        <dbReference type="Proteomes" id="UP001179501"/>
    </source>
</evidence>
<dbReference type="Proteomes" id="UP001179501">
    <property type="component" value="Chromosome"/>
</dbReference>
<dbReference type="RefSeq" id="WP_256822017.1">
    <property type="nucleotide sequence ID" value="NZ_BAABSJ010000001.1"/>
</dbReference>
<dbReference type="EMBL" id="CP116614">
    <property type="protein sequence ID" value="WCG04203.1"/>
    <property type="molecule type" value="Genomic_DNA"/>
</dbReference>
<protein>
    <submittedName>
        <fullName evidence="1">Uncharacterized protein</fullName>
    </submittedName>
</protein>
<name>A0AAE9XCK9_PORGN</name>
<dbReference type="AlphaFoldDB" id="A0AAE9XCK9"/>
<sequence>MTRHVFWSSKRENFRV</sequence>
<proteinExistence type="predicted"/>
<dbReference type="GeneID" id="96990905"/>
<accession>A0AAE9XCK9</accession>
<evidence type="ECO:0000313" key="1">
    <source>
        <dbReference type="EMBL" id="WCG04203.1"/>
    </source>
</evidence>